<reference evidence="2" key="1">
    <citation type="submission" date="2016-10" db="EMBL/GenBank/DDBJ databases">
        <authorList>
            <person name="Varghese N."/>
            <person name="Submissions S."/>
        </authorList>
    </citation>
    <scope>NUCLEOTIDE SEQUENCE [LARGE SCALE GENOMIC DNA]</scope>
    <source>
        <strain evidence="2">DSM 22082</strain>
    </source>
</reference>
<name>A0A1H1UZ91_BRESA</name>
<feature type="transmembrane region" description="Helical" evidence="1">
    <location>
        <begin position="249"/>
        <end position="271"/>
    </location>
</feature>
<evidence type="ECO:0000313" key="2">
    <source>
        <dbReference type="EMBL" id="SDS77854.1"/>
    </source>
</evidence>
<gene>
    <name evidence="2" type="ORF">SAMN04489751_2845</name>
</gene>
<feature type="transmembrane region" description="Helical" evidence="1">
    <location>
        <begin position="216"/>
        <end position="237"/>
    </location>
</feature>
<proteinExistence type="predicted"/>
<dbReference type="STRING" id="629680.SAMN04489751_2845"/>
<dbReference type="InterPro" id="IPR043130">
    <property type="entry name" value="CDP-OH_PTrfase_TM_dom"/>
</dbReference>
<dbReference type="OrthoDB" id="7857679at2"/>
<sequence length="276" mass="29898">MSTQEPQSHPTLSELRAKAQPIEVRSRKNAEHWSAQLYLRHISIYFTMLLVRTRISANGVTGLMILSGWCIAASLLIPGIWGAVLAVFFSQVQMYIDCCDGEVARWRGTSGAKGVFLDKVGHYTTEGLVAVALGVRAVGEWKNLSDDPAGAYPYLLAGTVLAGLVLLNKALNDMVHVSRAFNGLDKLADSQAATALNPGFVAKLKRAARFVPFHRIYHSVEMSLLALVASIVTAIATSVDAAPLIGERWLIVVLAPLCLLSVIGHFMSIMASRRLS</sequence>
<protein>
    <submittedName>
        <fullName evidence="2">CDP-alcohol phosphatidyltransferase</fullName>
    </submittedName>
</protein>
<dbReference type="RefSeq" id="WP_157691451.1">
    <property type="nucleotide sequence ID" value="NZ_LT629739.1"/>
</dbReference>
<keyword evidence="1" id="KW-0812">Transmembrane</keyword>
<dbReference type="GO" id="GO:0016780">
    <property type="term" value="F:phosphotransferase activity, for other substituted phosphate groups"/>
    <property type="evidence" value="ECO:0007669"/>
    <property type="project" value="InterPro"/>
</dbReference>
<dbReference type="Pfam" id="PF01066">
    <property type="entry name" value="CDP-OH_P_transf"/>
    <property type="match status" value="1"/>
</dbReference>
<keyword evidence="1" id="KW-0472">Membrane</keyword>
<accession>A0A1H1UZ91</accession>
<keyword evidence="1" id="KW-1133">Transmembrane helix</keyword>
<dbReference type="EMBL" id="LT629739">
    <property type="protein sequence ID" value="SDS77854.1"/>
    <property type="molecule type" value="Genomic_DNA"/>
</dbReference>
<evidence type="ECO:0000313" key="3">
    <source>
        <dbReference type="Proteomes" id="UP000199700"/>
    </source>
</evidence>
<dbReference type="AlphaFoldDB" id="A0A1H1UZ91"/>
<dbReference type="Gene3D" id="1.20.120.1760">
    <property type="match status" value="1"/>
</dbReference>
<organism evidence="2 3">
    <name type="scientific">Brevibacterium sandarakinum</name>
    <dbReference type="NCBI Taxonomy" id="629680"/>
    <lineage>
        <taxon>Bacteria</taxon>
        <taxon>Bacillati</taxon>
        <taxon>Actinomycetota</taxon>
        <taxon>Actinomycetes</taxon>
        <taxon>Micrococcales</taxon>
        <taxon>Brevibacteriaceae</taxon>
        <taxon>Brevibacterium</taxon>
    </lineage>
</organism>
<keyword evidence="3" id="KW-1185">Reference proteome</keyword>
<dbReference type="Proteomes" id="UP000199700">
    <property type="component" value="Chromosome"/>
</dbReference>
<dbReference type="InterPro" id="IPR000462">
    <property type="entry name" value="CDP-OH_P_trans"/>
</dbReference>
<dbReference type="GO" id="GO:0016020">
    <property type="term" value="C:membrane"/>
    <property type="evidence" value="ECO:0007669"/>
    <property type="project" value="InterPro"/>
</dbReference>
<feature type="transmembrane region" description="Helical" evidence="1">
    <location>
        <begin position="151"/>
        <end position="171"/>
    </location>
</feature>
<dbReference type="GO" id="GO:0008654">
    <property type="term" value="P:phospholipid biosynthetic process"/>
    <property type="evidence" value="ECO:0007669"/>
    <property type="project" value="InterPro"/>
</dbReference>
<feature type="transmembrane region" description="Helical" evidence="1">
    <location>
        <begin position="63"/>
        <end position="88"/>
    </location>
</feature>
<evidence type="ECO:0000256" key="1">
    <source>
        <dbReference type="SAM" id="Phobius"/>
    </source>
</evidence>